<dbReference type="PROSITE" id="PS01196">
    <property type="entry name" value="PEPT_TRNA_HYDROL_2"/>
    <property type="match status" value="1"/>
</dbReference>
<protein>
    <recommendedName>
        <fullName evidence="7 8">Peptidyl-tRNA hydrolase</fullName>
        <shortName evidence="8">Pth</shortName>
        <ecNumber evidence="1 8">3.1.1.29</ecNumber>
    </recommendedName>
</protein>
<dbReference type="RefSeq" id="WP_023466549.1">
    <property type="nucleotide sequence ID" value="NZ_FMYN01000009.1"/>
</dbReference>
<dbReference type="CDD" id="cd00462">
    <property type="entry name" value="PTH"/>
    <property type="match status" value="1"/>
</dbReference>
<dbReference type="Proteomes" id="UP000053797">
    <property type="component" value="Unassembled WGS sequence"/>
</dbReference>
<accession>A0A0V8GBB8</accession>
<sequence length="185" mass="20311">MKCIVGLGNPGAKYANTRHNIGFLAIDALAEKHGIKLSESKFKALFGTGMINGERVVLVKPLTYMNLSGEAVRPLLDFYKIAVEDVLVIYDDLDLPLEKLRLRSKGSAGGHNGVKSLIQHLGTQEIKRLKLGVGRPPAPIQVIDWVLMNFSKAEQGSLQHVLNASVDVATDFIDTPFLALMNRYN</sequence>
<dbReference type="GeneID" id="90838951"/>
<reference evidence="12 14" key="2">
    <citation type="journal article" date="2016" name="Front. Microbiol.">
        <title>Genomic Resource of Rice Seed Associated Bacteria.</title>
        <authorList>
            <person name="Midha S."/>
            <person name="Bansal K."/>
            <person name="Sharma S."/>
            <person name="Kumar N."/>
            <person name="Patil P.P."/>
            <person name="Chaudhry V."/>
            <person name="Patil P.B."/>
        </authorList>
    </citation>
    <scope>NUCLEOTIDE SEQUENCE [LARGE SCALE GENOMIC DNA]</scope>
    <source>
        <strain evidence="12 14">RSA11</strain>
    </source>
</reference>
<feature type="binding site" evidence="8">
    <location>
        <position position="66"/>
    </location>
    <ligand>
        <name>tRNA</name>
        <dbReference type="ChEBI" id="CHEBI:17843"/>
    </ligand>
</feature>
<comment type="subunit">
    <text evidence="8">Monomer.</text>
</comment>
<feature type="binding site" evidence="8">
    <location>
        <position position="14"/>
    </location>
    <ligand>
        <name>tRNA</name>
        <dbReference type="ChEBI" id="CHEBI:17843"/>
    </ligand>
</feature>
<dbReference type="EC" id="3.1.1.29" evidence="1 8"/>
<dbReference type="GO" id="GO:0072344">
    <property type="term" value="P:rescue of stalled ribosome"/>
    <property type="evidence" value="ECO:0007669"/>
    <property type="project" value="UniProtKB-UniRule"/>
</dbReference>
<comment type="catalytic activity">
    <reaction evidence="6 8 9">
        <text>an N-acyl-L-alpha-aminoacyl-tRNA + H2O = an N-acyl-L-amino acid + a tRNA + H(+)</text>
        <dbReference type="Rhea" id="RHEA:54448"/>
        <dbReference type="Rhea" id="RHEA-COMP:10123"/>
        <dbReference type="Rhea" id="RHEA-COMP:13883"/>
        <dbReference type="ChEBI" id="CHEBI:15377"/>
        <dbReference type="ChEBI" id="CHEBI:15378"/>
        <dbReference type="ChEBI" id="CHEBI:59874"/>
        <dbReference type="ChEBI" id="CHEBI:78442"/>
        <dbReference type="ChEBI" id="CHEBI:138191"/>
        <dbReference type="EC" id="3.1.1.29"/>
    </reaction>
</comment>
<comment type="function">
    <text evidence="8">Catalyzes the release of premature peptidyl moieties from peptidyl-tRNA molecules trapped in stalled 50S ribosomal subunits, and thus maintains levels of free tRNAs and 50S ribosomes.</text>
</comment>
<dbReference type="PANTHER" id="PTHR17224:SF1">
    <property type="entry name" value="PEPTIDYL-TRNA HYDROLASE"/>
    <property type="match status" value="1"/>
</dbReference>
<dbReference type="FunFam" id="3.40.50.1470:FF:000001">
    <property type="entry name" value="Peptidyl-tRNA hydrolase"/>
    <property type="match status" value="1"/>
</dbReference>
<evidence type="ECO:0000256" key="10">
    <source>
        <dbReference type="RuleBase" id="RU004320"/>
    </source>
</evidence>
<feature type="active site" description="Proton acceptor" evidence="8">
    <location>
        <position position="19"/>
    </location>
</feature>
<name>A0A0V8GBB8_9BACL</name>
<feature type="site" description="Stabilizes the basic form of H active site to accept a proton" evidence="8">
    <location>
        <position position="91"/>
    </location>
</feature>
<comment type="similarity">
    <text evidence="5 8 10">Belongs to the PTH family.</text>
</comment>
<dbReference type="PROSITE" id="PS01195">
    <property type="entry name" value="PEPT_TRNA_HYDROL_1"/>
    <property type="match status" value="1"/>
</dbReference>
<dbReference type="InterPro" id="IPR018171">
    <property type="entry name" value="Pept_tRNA_hydro_CS"/>
</dbReference>
<dbReference type="SMR" id="A0A0V8GBB8"/>
<organism evidence="11 13">
    <name type="scientific">Exiguobacterium indicum</name>
    <dbReference type="NCBI Taxonomy" id="296995"/>
    <lineage>
        <taxon>Bacteria</taxon>
        <taxon>Bacillati</taxon>
        <taxon>Bacillota</taxon>
        <taxon>Bacilli</taxon>
        <taxon>Bacillales</taxon>
        <taxon>Bacillales Family XII. Incertae Sedis</taxon>
        <taxon>Exiguobacterium</taxon>
    </lineage>
</organism>
<comment type="caution">
    <text evidence="11">The sequence shown here is derived from an EMBL/GenBank/DDBJ whole genome shotgun (WGS) entry which is preliminary data.</text>
</comment>
<dbReference type="OrthoDB" id="9800507at2"/>
<comment type="function">
    <text evidence="8">Hydrolyzes ribosome-free peptidyl-tRNAs (with 1 or more amino acids incorporated), which drop off the ribosome during protein synthesis, or as a result of ribosome stalling.</text>
</comment>
<keyword evidence="8" id="KW-0963">Cytoplasm</keyword>
<keyword evidence="4 8" id="KW-0694">RNA-binding</keyword>
<dbReference type="GO" id="GO:0000049">
    <property type="term" value="F:tRNA binding"/>
    <property type="evidence" value="ECO:0007669"/>
    <property type="project" value="UniProtKB-UniRule"/>
</dbReference>
<evidence type="ECO:0000256" key="3">
    <source>
        <dbReference type="ARBA" id="ARBA00022801"/>
    </source>
</evidence>
<feature type="site" description="Discriminates between blocked and unblocked aminoacyl-tRNA" evidence="8">
    <location>
        <position position="9"/>
    </location>
</feature>
<dbReference type="Proteomes" id="UP000072605">
    <property type="component" value="Unassembled WGS sequence"/>
</dbReference>
<evidence type="ECO:0000313" key="11">
    <source>
        <dbReference type="EMBL" id="KSU47489.1"/>
    </source>
</evidence>
<evidence type="ECO:0000256" key="1">
    <source>
        <dbReference type="ARBA" id="ARBA00013260"/>
    </source>
</evidence>
<dbReference type="InterPro" id="IPR001328">
    <property type="entry name" value="Pept_tRNA_hydro"/>
</dbReference>
<dbReference type="EMBL" id="LDQV01000010">
    <property type="protein sequence ID" value="KTR28055.1"/>
    <property type="molecule type" value="Genomic_DNA"/>
</dbReference>
<dbReference type="InterPro" id="IPR036416">
    <property type="entry name" value="Pept_tRNA_hydro_sf"/>
</dbReference>
<evidence type="ECO:0000256" key="4">
    <source>
        <dbReference type="ARBA" id="ARBA00022884"/>
    </source>
</evidence>
<evidence type="ECO:0000313" key="13">
    <source>
        <dbReference type="Proteomes" id="UP000053797"/>
    </source>
</evidence>
<comment type="subcellular location">
    <subcellularLocation>
        <location evidence="8">Cytoplasm</location>
    </subcellularLocation>
</comment>
<evidence type="ECO:0000256" key="7">
    <source>
        <dbReference type="ARBA" id="ARBA00050038"/>
    </source>
</evidence>
<dbReference type="AlphaFoldDB" id="A0A0V8GBB8"/>
<dbReference type="Pfam" id="PF01195">
    <property type="entry name" value="Pept_tRNA_hydro"/>
    <property type="match status" value="1"/>
</dbReference>
<dbReference type="SUPFAM" id="SSF53178">
    <property type="entry name" value="Peptidyl-tRNA hydrolase-like"/>
    <property type="match status" value="1"/>
</dbReference>
<dbReference type="HAMAP" id="MF_00083">
    <property type="entry name" value="Pept_tRNA_hydro_bact"/>
    <property type="match status" value="1"/>
</dbReference>
<dbReference type="Gene3D" id="3.40.50.1470">
    <property type="entry name" value="Peptidyl-tRNA hydrolase"/>
    <property type="match status" value="1"/>
</dbReference>
<evidence type="ECO:0000313" key="14">
    <source>
        <dbReference type="Proteomes" id="UP000072605"/>
    </source>
</evidence>
<dbReference type="NCBIfam" id="TIGR00447">
    <property type="entry name" value="pth"/>
    <property type="match status" value="1"/>
</dbReference>
<dbReference type="GO" id="GO:0006515">
    <property type="term" value="P:protein quality control for misfolded or incompletely synthesized proteins"/>
    <property type="evidence" value="ECO:0007669"/>
    <property type="project" value="UniProtKB-UniRule"/>
</dbReference>
<keyword evidence="3 8" id="KW-0378">Hydrolase</keyword>
<evidence type="ECO:0000256" key="9">
    <source>
        <dbReference type="RuleBase" id="RU000673"/>
    </source>
</evidence>
<evidence type="ECO:0000256" key="6">
    <source>
        <dbReference type="ARBA" id="ARBA00048707"/>
    </source>
</evidence>
<feature type="binding site" evidence="8">
    <location>
        <position position="64"/>
    </location>
    <ligand>
        <name>tRNA</name>
        <dbReference type="ChEBI" id="CHEBI:17843"/>
    </ligand>
</feature>
<evidence type="ECO:0000313" key="12">
    <source>
        <dbReference type="EMBL" id="KTR28055.1"/>
    </source>
</evidence>
<evidence type="ECO:0000256" key="8">
    <source>
        <dbReference type="HAMAP-Rule" id="MF_00083"/>
    </source>
</evidence>
<evidence type="ECO:0000256" key="2">
    <source>
        <dbReference type="ARBA" id="ARBA00022555"/>
    </source>
</evidence>
<dbReference type="EMBL" id="LNQL01000009">
    <property type="protein sequence ID" value="KSU47489.1"/>
    <property type="molecule type" value="Genomic_DNA"/>
</dbReference>
<evidence type="ECO:0000256" key="5">
    <source>
        <dbReference type="ARBA" id="ARBA00038063"/>
    </source>
</evidence>
<reference evidence="11 13" key="1">
    <citation type="journal article" date="2015" name="Int. J. Syst. Evol. Microbiol.">
        <title>Exiguobacterium enclense sp. nov., isolated from sediment.</title>
        <authorList>
            <person name="Dastager S.G."/>
            <person name="Mawlankar R."/>
            <person name="Sonalkar V.V."/>
            <person name="Thorat M.N."/>
            <person name="Mual P."/>
            <person name="Verma A."/>
            <person name="Krishnamurthi S."/>
            <person name="Tang S.K."/>
            <person name="Li W.J."/>
        </authorList>
    </citation>
    <scope>NUCLEOTIDE SEQUENCE [LARGE SCALE GENOMIC DNA]</scope>
    <source>
        <strain evidence="11 13">NIO-1109</strain>
    </source>
</reference>
<keyword evidence="2 8" id="KW-0820">tRNA-binding</keyword>
<dbReference type="PANTHER" id="PTHR17224">
    <property type="entry name" value="PEPTIDYL-TRNA HYDROLASE"/>
    <property type="match status" value="1"/>
</dbReference>
<proteinExistence type="inferred from homology"/>
<feature type="binding site" evidence="8">
    <location>
        <position position="112"/>
    </location>
    <ligand>
        <name>tRNA</name>
        <dbReference type="ChEBI" id="CHEBI:17843"/>
    </ligand>
</feature>
<dbReference type="GO" id="GO:0004045">
    <property type="term" value="F:peptidyl-tRNA hydrolase activity"/>
    <property type="evidence" value="ECO:0007669"/>
    <property type="project" value="UniProtKB-UniRule"/>
</dbReference>
<gene>
    <name evidence="8" type="primary">pth</name>
    <name evidence="11" type="ORF">AS033_16460</name>
    <name evidence="12" type="ORF">RSA11_02700</name>
</gene>
<dbReference type="GO" id="GO:0005737">
    <property type="term" value="C:cytoplasm"/>
    <property type="evidence" value="ECO:0007669"/>
    <property type="project" value="UniProtKB-SubCell"/>
</dbReference>